<dbReference type="SUPFAM" id="SSF53756">
    <property type="entry name" value="UDP-Glycosyltransferase/glycogen phosphorylase"/>
    <property type="match status" value="1"/>
</dbReference>
<keyword evidence="4" id="KW-0663">Pyridoxal phosphate</keyword>
<accession>A0A1I3R9N5</accession>
<evidence type="ECO:0000313" key="7">
    <source>
        <dbReference type="Proteomes" id="UP000198635"/>
    </source>
</evidence>
<dbReference type="RefSeq" id="WP_092372955.1">
    <property type="nucleotide sequence ID" value="NZ_FORX01000003.1"/>
</dbReference>
<evidence type="ECO:0000256" key="1">
    <source>
        <dbReference type="ARBA" id="ARBA00001275"/>
    </source>
</evidence>
<reference evidence="7" key="1">
    <citation type="submission" date="2016-10" db="EMBL/GenBank/DDBJ databases">
        <authorList>
            <person name="Varghese N."/>
            <person name="Submissions S."/>
        </authorList>
    </citation>
    <scope>NUCLEOTIDE SEQUENCE [LARGE SCALE GENOMIC DNA]</scope>
    <source>
        <strain evidence="7">DSM 5918</strain>
    </source>
</reference>
<dbReference type="InterPro" id="IPR000811">
    <property type="entry name" value="Glyco_trans_35"/>
</dbReference>
<dbReference type="GO" id="GO:0005975">
    <property type="term" value="P:carbohydrate metabolic process"/>
    <property type="evidence" value="ECO:0007669"/>
    <property type="project" value="InterPro"/>
</dbReference>
<dbReference type="AlphaFoldDB" id="A0A1I3R9N5"/>
<protein>
    <submittedName>
        <fullName evidence="6">Starch phosphorylase</fullName>
    </submittedName>
</protein>
<dbReference type="InterPro" id="IPR011834">
    <property type="entry name" value="Agluc_phsphrylas"/>
</dbReference>
<dbReference type="InterPro" id="IPR024517">
    <property type="entry name" value="Glycogen_phosphorylase_DUF3417"/>
</dbReference>
<evidence type="ECO:0000259" key="5">
    <source>
        <dbReference type="Pfam" id="PF11897"/>
    </source>
</evidence>
<sequence length="862" mass="98861">MQPLHVYTVVPKLPEKLLPLKTLASNLYFSWQHEIEEFFAQIDRELWEKSEHNPVWFLNHLPQSTLEELGEDEFFLDRLSTIAAGFEKYISKRGPMTGLDALDSGPVVAYFSAEYGIAQCLPVYSGGLGVLAGDHLKSASDLNIPLVGIGLCYQRGFFRQYLTHDGWQQERYQPNDFEQMPLFAVLDEEGLPLKVRFQMQGKPLYFRVWRADVGRVPLFLMDTNIPENTPERRELTSQLYGGDLEMRLMQEYLLGIGGIKALEAMGLSPRVIHMNEGHSAFAGLERIRVLMQDRHLSFEAALELVAQSSVFTTHTPVPAGNDRFSPDLMARYFQEYSADLGLSWKVFLALGRENTRDEAEHFCMTILALRLSRFNNGVSRLHGKVSRKMWANVWSQYPEEDVPITWVTNGIHFPTWVAPEMSVLYDRFLGQSWREDPDCERVGEKFGSIPDIELWRAHERLREHLVDFVRRRLQQQIMSRGGRSWELEVADNVLNPEALTIGFARRFASYKRAYLLLKDDDRLKRLVTDPARPVQFVFAGKAHPRDNEGKKIIQELISLCQSPESRASMVFLEDYDMQVARYLVQGCDIWLNNPRRPLEACGTSGMKAMANGVLNLSTLDGWWDEAWSPDNSVGWAIGNAEEYDDVEYQDFVESQTLYNILEKDVIPLFYDRAQGSFPRRWVQKMKQALKTLGPVFNGHRMVEEYSKRAYLPSNISYGKLSANEYRPVMELAEWRMNLLTHWGGLDIRNVQCITAHEMFVGENLEVSAEVKVEGLGIQDIRVEIYTGPLDHTGKFASRSTFLMSPDERTADGWYVYRGKAMPMATGKFGFTVRILPHHPLLRDAHSLGLIFWADEPAPKLQG</sequence>
<comment type="similarity">
    <text evidence="2">Belongs to the glycogen phosphorylase family.</text>
</comment>
<dbReference type="GO" id="GO:0008184">
    <property type="term" value="F:glycogen phosphorylase activity"/>
    <property type="evidence" value="ECO:0007669"/>
    <property type="project" value="InterPro"/>
</dbReference>
<keyword evidence="3" id="KW-0021">Allosteric enzyme</keyword>
<dbReference type="Pfam" id="PF00343">
    <property type="entry name" value="Phosphorylase"/>
    <property type="match status" value="2"/>
</dbReference>
<dbReference type="STRING" id="52560.SAMN04488082_10396"/>
<dbReference type="GO" id="GO:0030170">
    <property type="term" value="F:pyridoxal phosphate binding"/>
    <property type="evidence" value="ECO:0007669"/>
    <property type="project" value="InterPro"/>
</dbReference>
<proteinExistence type="inferred from homology"/>
<dbReference type="PIRSF" id="PIRSF000460">
    <property type="entry name" value="Pprylas_GlgP"/>
    <property type="match status" value="1"/>
</dbReference>
<dbReference type="Proteomes" id="UP000198635">
    <property type="component" value="Unassembled WGS sequence"/>
</dbReference>
<dbReference type="InterPro" id="IPR052182">
    <property type="entry name" value="Glycogen/Maltodextrin_Phosph"/>
</dbReference>
<dbReference type="EMBL" id="FORX01000003">
    <property type="protein sequence ID" value="SFJ43354.1"/>
    <property type="molecule type" value="Genomic_DNA"/>
</dbReference>
<evidence type="ECO:0000256" key="2">
    <source>
        <dbReference type="ARBA" id="ARBA00006047"/>
    </source>
</evidence>
<organism evidence="6 7">
    <name type="scientific">Desulfomicrobium apsheronum</name>
    <dbReference type="NCBI Taxonomy" id="52560"/>
    <lineage>
        <taxon>Bacteria</taxon>
        <taxon>Pseudomonadati</taxon>
        <taxon>Thermodesulfobacteriota</taxon>
        <taxon>Desulfovibrionia</taxon>
        <taxon>Desulfovibrionales</taxon>
        <taxon>Desulfomicrobiaceae</taxon>
        <taxon>Desulfomicrobium</taxon>
    </lineage>
</organism>
<keyword evidence="7" id="KW-1185">Reference proteome</keyword>
<dbReference type="OrthoDB" id="7229284at2"/>
<dbReference type="PANTHER" id="PTHR42655:SF1">
    <property type="entry name" value="GLYCOGEN PHOSPHORYLASE"/>
    <property type="match status" value="1"/>
</dbReference>
<name>A0A1I3R9N5_9BACT</name>
<dbReference type="PANTHER" id="PTHR42655">
    <property type="entry name" value="GLYCOGEN PHOSPHORYLASE"/>
    <property type="match status" value="1"/>
</dbReference>
<evidence type="ECO:0000313" key="6">
    <source>
        <dbReference type="EMBL" id="SFJ43354.1"/>
    </source>
</evidence>
<dbReference type="NCBIfam" id="TIGR02094">
    <property type="entry name" value="more_P_ylases"/>
    <property type="match status" value="1"/>
</dbReference>
<evidence type="ECO:0000256" key="3">
    <source>
        <dbReference type="ARBA" id="ARBA00022533"/>
    </source>
</evidence>
<feature type="modified residue" description="N6-(pyridoxal phosphate)lysine" evidence="4">
    <location>
        <position position="607"/>
    </location>
</feature>
<dbReference type="Pfam" id="PF11897">
    <property type="entry name" value="DUF3417"/>
    <property type="match status" value="1"/>
</dbReference>
<evidence type="ECO:0000256" key="4">
    <source>
        <dbReference type="PIRSR" id="PIRSR000460-1"/>
    </source>
</evidence>
<comment type="catalytic activity">
    <reaction evidence="1">
        <text>[(1-&gt;4)-alpha-D-glucosyl](n) + phosphate = [(1-&gt;4)-alpha-D-glucosyl](n-1) + alpha-D-glucose 1-phosphate</text>
        <dbReference type="Rhea" id="RHEA:41732"/>
        <dbReference type="Rhea" id="RHEA-COMP:9584"/>
        <dbReference type="Rhea" id="RHEA-COMP:9586"/>
        <dbReference type="ChEBI" id="CHEBI:15444"/>
        <dbReference type="ChEBI" id="CHEBI:43474"/>
        <dbReference type="ChEBI" id="CHEBI:58601"/>
        <dbReference type="EC" id="2.4.1.1"/>
    </reaction>
</comment>
<feature type="domain" description="DUF3417" evidence="5">
    <location>
        <begin position="13"/>
        <end position="121"/>
    </location>
</feature>
<gene>
    <name evidence="6" type="ORF">SAMN04488082_10396</name>
</gene>
<dbReference type="Gene3D" id="3.40.50.2000">
    <property type="entry name" value="Glycogen Phosphorylase B"/>
    <property type="match status" value="2"/>
</dbReference>